<keyword evidence="2" id="KW-1185">Reference proteome</keyword>
<accession>A0A673MBJ4</accession>
<reference evidence="1" key="1">
    <citation type="submission" date="2025-08" db="UniProtKB">
        <authorList>
            <consortium name="Ensembl"/>
        </authorList>
    </citation>
    <scope>IDENTIFICATION</scope>
</reference>
<protein>
    <submittedName>
        <fullName evidence="1">Uncharacterized protein</fullName>
    </submittedName>
</protein>
<reference evidence="1" key="2">
    <citation type="submission" date="2025-09" db="UniProtKB">
        <authorList>
            <consortium name="Ensembl"/>
        </authorList>
    </citation>
    <scope>IDENTIFICATION</scope>
</reference>
<dbReference type="Proteomes" id="UP000472270">
    <property type="component" value="Unassembled WGS sequence"/>
</dbReference>
<organism evidence="1 2">
    <name type="scientific">Sinocyclocheilus rhinocerous</name>
    <dbReference type="NCBI Taxonomy" id="307959"/>
    <lineage>
        <taxon>Eukaryota</taxon>
        <taxon>Metazoa</taxon>
        <taxon>Chordata</taxon>
        <taxon>Craniata</taxon>
        <taxon>Vertebrata</taxon>
        <taxon>Euteleostomi</taxon>
        <taxon>Actinopterygii</taxon>
        <taxon>Neopterygii</taxon>
        <taxon>Teleostei</taxon>
        <taxon>Ostariophysi</taxon>
        <taxon>Cypriniformes</taxon>
        <taxon>Cyprinidae</taxon>
        <taxon>Cyprininae</taxon>
        <taxon>Sinocyclocheilus</taxon>
    </lineage>
</organism>
<dbReference type="Ensembl" id="ENSSRHT00000090319.1">
    <property type="protein sequence ID" value="ENSSRHP00000087945.1"/>
    <property type="gene ID" value="ENSSRHG00000043487.1"/>
</dbReference>
<name>A0A673MBJ4_9TELE</name>
<evidence type="ECO:0000313" key="2">
    <source>
        <dbReference type="Proteomes" id="UP000472270"/>
    </source>
</evidence>
<evidence type="ECO:0000313" key="1">
    <source>
        <dbReference type="Ensembl" id="ENSSRHP00000087945.1"/>
    </source>
</evidence>
<proteinExistence type="predicted"/>
<sequence length="45" mass="5127">MVLLLDQLLPDTNEITTKTFLESVSHLPPFFGESLTSTCDFRKLQ</sequence>
<dbReference type="AlphaFoldDB" id="A0A673MBJ4"/>